<evidence type="ECO:0000313" key="1">
    <source>
        <dbReference type="EMBL" id="MDI5933184.1"/>
    </source>
</evidence>
<dbReference type="Proteomes" id="UP001244242">
    <property type="component" value="Unassembled WGS sequence"/>
</dbReference>
<dbReference type="PANTHER" id="PTHR37625">
    <property type="entry name" value="OUTER MEMBRANE LIPOPROTEIN-RELATED"/>
    <property type="match status" value="1"/>
</dbReference>
<name>A0ABT6VI07_9GAMM</name>
<keyword evidence="1" id="KW-0449">Lipoprotein</keyword>
<keyword evidence="2" id="KW-1185">Reference proteome</keyword>
<dbReference type="PANTHER" id="PTHR37625:SF4">
    <property type="entry name" value="OUTER MEMBRANE LIPOPROTEIN"/>
    <property type="match status" value="1"/>
</dbReference>
<accession>A0ABT6VI07</accession>
<organism evidence="1 2">
    <name type="scientific">Halomonas kalidii</name>
    <dbReference type="NCBI Taxonomy" id="3043293"/>
    <lineage>
        <taxon>Bacteria</taxon>
        <taxon>Pseudomonadati</taxon>
        <taxon>Pseudomonadota</taxon>
        <taxon>Gammaproteobacteria</taxon>
        <taxon>Oceanospirillales</taxon>
        <taxon>Halomonadaceae</taxon>
        <taxon>Halomonas</taxon>
    </lineage>
</organism>
<comment type="caution">
    <text evidence="1">The sequence shown here is derived from an EMBL/GenBank/DDBJ whole genome shotgun (WGS) entry which is preliminary data.</text>
</comment>
<dbReference type="NCBIfam" id="TIGR03352">
    <property type="entry name" value="VI_chp_3"/>
    <property type="match status" value="1"/>
</dbReference>
<dbReference type="RefSeq" id="WP_282720707.1">
    <property type="nucleotide sequence ID" value="NZ_JASCQO010000024.1"/>
</dbReference>
<dbReference type="Gene3D" id="2.60.40.4150">
    <property type="entry name" value="Type VI secretion system, lipoprotein SciN"/>
    <property type="match status" value="1"/>
</dbReference>
<dbReference type="EMBL" id="JASCQO010000024">
    <property type="protein sequence ID" value="MDI5933184.1"/>
    <property type="molecule type" value="Genomic_DNA"/>
</dbReference>
<dbReference type="InterPro" id="IPR017734">
    <property type="entry name" value="T6SS_SciN"/>
</dbReference>
<dbReference type="Pfam" id="PF12790">
    <property type="entry name" value="T6SS-SciN"/>
    <property type="match status" value="1"/>
</dbReference>
<dbReference type="InterPro" id="IPR038706">
    <property type="entry name" value="Type_VI_SciN-like_sf"/>
</dbReference>
<protein>
    <submittedName>
        <fullName evidence="1">Type VI secretion system lipoprotein TssJ</fullName>
    </submittedName>
</protein>
<reference evidence="1 2" key="1">
    <citation type="submission" date="2023-04" db="EMBL/GenBank/DDBJ databases">
        <title>Halomonas strains isolated from rhizosphere soil.</title>
        <authorList>
            <person name="Xu L."/>
            <person name="Sun J.-Q."/>
        </authorList>
    </citation>
    <scope>NUCLEOTIDE SEQUENCE [LARGE SCALE GENOMIC DNA]</scope>
    <source>
        <strain evidence="1 2">LN1S58</strain>
    </source>
</reference>
<dbReference type="PROSITE" id="PS51257">
    <property type="entry name" value="PROKAR_LIPOPROTEIN"/>
    <property type="match status" value="1"/>
</dbReference>
<evidence type="ECO:0000313" key="2">
    <source>
        <dbReference type="Proteomes" id="UP001244242"/>
    </source>
</evidence>
<proteinExistence type="predicted"/>
<gene>
    <name evidence="1" type="primary">tssJ</name>
    <name evidence="1" type="ORF">QLQ84_05215</name>
</gene>
<sequence>MARWRGKGSRHYQGVLVVVTALVLAACAGKEAPPGPQPVTGRILVLPGLNPNAEGRPSPVTLRLYQLRDREAFQEASLQELVRQDTDTLGAALIGRDSFELCPMEMEATDASAGGVPCQGEERAVTQVFTPEVRYLAVMAEFFDVRDPSAQWRAVAALPPGGGEELEEATFTITLDGARVAVRFD</sequence>